<dbReference type="InterPro" id="IPR007357">
    <property type="entry name" value="PhrB-like"/>
</dbReference>
<dbReference type="Gene3D" id="1.25.40.80">
    <property type="match status" value="1"/>
</dbReference>
<reference evidence="2" key="1">
    <citation type="journal article" date="2000" name="Mutat. Res.">
        <title>DNA photolyases and cryptochromes.</title>
        <authorList>
            <person name="Deisenhofer J."/>
        </authorList>
    </citation>
    <scope>NUCLEOTIDE SEQUENCE</scope>
</reference>
<dbReference type="SUPFAM" id="SSF48173">
    <property type="entry name" value="Cryptochrome/photolyase FAD-binding domain"/>
    <property type="match status" value="1"/>
</dbReference>
<accession>A0A8B6X8N5</accession>
<dbReference type="Gene3D" id="1.10.579.10">
    <property type="entry name" value="DNA Cyclobutane Dipyrimidine Photolyase, subunit A, domain 3"/>
    <property type="match status" value="1"/>
</dbReference>
<dbReference type="OrthoDB" id="5288100at2"/>
<dbReference type="RefSeq" id="WP_051377771.1">
    <property type="nucleotide sequence ID" value="NZ_AXWS01000003.1"/>
</dbReference>
<protein>
    <submittedName>
        <fullName evidence="2">Cryptochrome/photolyase family protein</fullName>
    </submittedName>
</protein>
<reference evidence="2" key="3">
    <citation type="journal article" date="2021" name="Biomedicines">
        <title>UV Radiation in DNA Damage and Repair Involving DNA-Photolyases and Cryptochromes.</title>
        <authorList>
            <person name="Vechtomova Y.L."/>
            <person name="Telegina T.A."/>
            <person name="Buglak A.A."/>
            <person name="Kritsky M.S."/>
        </authorList>
    </citation>
    <scope>NUCLEOTIDE SEQUENCE</scope>
</reference>
<dbReference type="InterPro" id="IPR014729">
    <property type="entry name" value="Rossmann-like_a/b/a_fold"/>
</dbReference>
<reference evidence="2" key="4">
    <citation type="submission" date="2025-08" db="UniProtKB">
        <authorList>
            <consortium name="RefSeq"/>
        </authorList>
    </citation>
    <scope>IDENTIFICATION</scope>
</reference>
<evidence type="ECO:0000313" key="2">
    <source>
        <dbReference type="RefSeq" id="WP_051377771.1"/>
    </source>
</evidence>
<sequence length="545" mass="60746">MATDTAVGATPPRRLALVLGDQLWAGNPALDGLDPTRDAVLMIEARGEASGVWSHKARIAVFLSAMRHFRDELRARGWTVHYLALGETVERWAASASASASAGEPESAPRADALPGFAARLADALAHLRPAALTCCEPGEWRMLALVQDVCARAGIALDLRDDTHFLCSRADFARWTEGRREWRMELFYREQRRRLGILMDGDAPAGGRWNFDTENRKGWGRHGPGLIPPPARFEPDAVTREVIALVEREFADHPGSLAGFGWAVTRADALIALAEFIDARLEQFGPWQDAMWTGTPFGWHSLLSVALNLRLLDPREVIAAAETAWRERGLPLASVEGFIRQIAGWREFIRGVYWQLMPGLADANHYRHDRPLPHWYWTGETRMACMRAAIGQTLEHGYAHHIQRLMVTGQFALTAGIRPREVSDWYLAVYVDAVEWVEVPNVIGMALHADGGRFTSKPYVASGAYIKRMSNYCDGCAYAPERRHGDGACPVTTFYWAFVDRHEAALRRNPRTQPMTLGLARLGDDERAAFRAHAAALGNRLDEL</sequence>
<dbReference type="InterPro" id="IPR036134">
    <property type="entry name" value="Crypto/Photolyase_FAD-like_sf"/>
</dbReference>
<dbReference type="Proteomes" id="UP000675920">
    <property type="component" value="Unplaced"/>
</dbReference>
<name>A0A8B6X8N5_9BURK</name>
<dbReference type="AlphaFoldDB" id="A0A8B6X8N5"/>
<proteinExistence type="predicted"/>
<reference evidence="2" key="2">
    <citation type="journal article" date="2009" name="Curr. Opin. Struct. Biol.">
        <title>Structural biology of DNA photolyases and cryptochromes.</title>
        <authorList>
            <person name="Muller M."/>
            <person name="Carell T."/>
        </authorList>
    </citation>
    <scope>NUCLEOTIDE SEQUENCE</scope>
</reference>
<dbReference type="Gene3D" id="1.10.10.1710">
    <property type="entry name" value="Deoxyribodipyrimidine photolyase-related"/>
    <property type="match status" value="1"/>
</dbReference>
<evidence type="ECO:0000313" key="1">
    <source>
        <dbReference type="Proteomes" id="UP000675920"/>
    </source>
</evidence>
<dbReference type="Gene3D" id="3.40.50.620">
    <property type="entry name" value="HUPs"/>
    <property type="match status" value="1"/>
</dbReference>
<organism evidence="1 2">
    <name type="scientific">Derxia gummosa DSM 723</name>
    <dbReference type="NCBI Taxonomy" id="1121388"/>
    <lineage>
        <taxon>Bacteria</taxon>
        <taxon>Pseudomonadati</taxon>
        <taxon>Pseudomonadota</taxon>
        <taxon>Betaproteobacteria</taxon>
        <taxon>Burkholderiales</taxon>
        <taxon>Alcaligenaceae</taxon>
        <taxon>Derxia</taxon>
    </lineage>
</organism>
<dbReference type="PANTHER" id="PTHR38657:SF1">
    <property type="entry name" value="SLR1343 PROTEIN"/>
    <property type="match status" value="1"/>
</dbReference>
<keyword evidence="1" id="KW-1185">Reference proteome</keyword>
<dbReference type="InterPro" id="IPR052551">
    <property type="entry name" value="UV-DNA_repair_photolyase"/>
</dbReference>
<dbReference type="Pfam" id="PF04244">
    <property type="entry name" value="DPRP"/>
    <property type="match status" value="1"/>
</dbReference>
<dbReference type="PANTHER" id="PTHR38657">
    <property type="entry name" value="SLR1343 PROTEIN"/>
    <property type="match status" value="1"/>
</dbReference>